<dbReference type="EMBL" id="FQZE01000077">
    <property type="protein sequence ID" value="SHK12183.1"/>
    <property type="molecule type" value="Genomic_DNA"/>
</dbReference>
<reference evidence="1 2" key="1">
    <citation type="submission" date="2016-11" db="EMBL/GenBank/DDBJ databases">
        <authorList>
            <person name="Jaros S."/>
            <person name="Januszkiewicz K."/>
            <person name="Wedrychowicz H."/>
        </authorList>
    </citation>
    <scope>NUCLEOTIDE SEQUENCE [LARGE SCALE GENOMIC DNA]</scope>
    <source>
        <strain evidence="1 2">DSM 27063</strain>
    </source>
</reference>
<accession>A0A1M6PW21</accession>
<sequence>MRSFNAPYIAPAGTKPLTILSASKSNNSTPGYPAVCWLANNYSCLFCTLMIHVCKINLNDKLKNKH</sequence>
<name>A0A1M6PW21_9BACT</name>
<keyword evidence="2" id="KW-1185">Reference proteome</keyword>
<organism evidence="1 2">
    <name type="scientific">Tangfeifania diversioriginum</name>
    <dbReference type="NCBI Taxonomy" id="1168035"/>
    <lineage>
        <taxon>Bacteria</taxon>
        <taxon>Pseudomonadati</taxon>
        <taxon>Bacteroidota</taxon>
        <taxon>Bacteroidia</taxon>
        <taxon>Marinilabiliales</taxon>
        <taxon>Prolixibacteraceae</taxon>
        <taxon>Tangfeifania</taxon>
    </lineage>
</organism>
<dbReference type="STRING" id="1168035.SAMN05444280_1771"/>
<dbReference type="Proteomes" id="UP000184050">
    <property type="component" value="Unassembled WGS sequence"/>
</dbReference>
<evidence type="ECO:0000313" key="1">
    <source>
        <dbReference type="EMBL" id="SHK12183.1"/>
    </source>
</evidence>
<dbReference type="AlphaFoldDB" id="A0A1M6PW21"/>
<evidence type="ECO:0000313" key="2">
    <source>
        <dbReference type="Proteomes" id="UP000184050"/>
    </source>
</evidence>
<protein>
    <submittedName>
        <fullName evidence="1">Uncharacterized protein</fullName>
    </submittedName>
</protein>
<gene>
    <name evidence="1" type="ORF">SAMN05444280_1771</name>
</gene>
<proteinExistence type="predicted"/>